<name>A0A1T4QVW1_9SPIR</name>
<sequence length="48" mass="5683">MNYVFSAETITKSQAIGMMHKKYREAILRRPNASKDRFSETLYEIKID</sequence>
<organism evidence="1 2">
    <name type="scientific">Treponema berlinense</name>
    <dbReference type="NCBI Taxonomy" id="225004"/>
    <lineage>
        <taxon>Bacteria</taxon>
        <taxon>Pseudomonadati</taxon>
        <taxon>Spirochaetota</taxon>
        <taxon>Spirochaetia</taxon>
        <taxon>Spirochaetales</taxon>
        <taxon>Treponemataceae</taxon>
        <taxon>Treponema</taxon>
    </lineage>
</organism>
<dbReference type="OrthoDB" id="9813772at2"/>
<gene>
    <name evidence="1" type="ORF">SAMN02745152_02135</name>
</gene>
<dbReference type="AlphaFoldDB" id="A0A1T4QVW1"/>
<reference evidence="1 2" key="1">
    <citation type="submission" date="2017-02" db="EMBL/GenBank/DDBJ databases">
        <authorList>
            <person name="Peterson S.W."/>
        </authorList>
    </citation>
    <scope>NUCLEOTIDE SEQUENCE [LARGE SCALE GENOMIC DNA]</scope>
    <source>
        <strain evidence="1 2">ATCC BAA-909</strain>
    </source>
</reference>
<accession>A0A1T4QVW1</accession>
<evidence type="ECO:0000313" key="2">
    <source>
        <dbReference type="Proteomes" id="UP000190395"/>
    </source>
</evidence>
<protein>
    <submittedName>
        <fullName evidence="1">Uncharacterized protein</fullName>
    </submittedName>
</protein>
<dbReference type="GeneID" id="303368452"/>
<dbReference type="Proteomes" id="UP000190395">
    <property type="component" value="Unassembled WGS sequence"/>
</dbReference>
<keyword evidence="2" id="KW-1185">Reference proteome</keyword>
<dbReference type="RefSeq" id="WP_159443535.1">
    <property type="nucleotide sequence ID" value="NZ_FUXC01000019.1"/>
</dbReference>
<dbReference type="EMBL" id="FUXC01000019">
    <property type="protein sequence ID" value="SKA07892.1"/>
    <property type="molecule type" value="Genomic_DNA"/>
</dbReference>
<proteinExistence type="predicted"/>
<evidence type="ECO:0000313" key="1">
    <source>
        <dbReference type="EMBL" id="SKA07892.1"/>
    </source>
</evidence>